<proteinExistence type="predicted"/>
<sequence length="234" mass="25972">MTSTTSIETIGIDTESKVIQTPGGLGPFFKTLPQELRDIIFADCLASGYPQFMAASRAMRKEGSEQICKKGIFRMNFGIMVRLNLGPGNAKYTSICPQPRRDIANSIQNLSIRIKPTTNQCNDFWSNIDLDVLKQFAGPEVRRKSCKIMIDLRLGTNVIGNELFATMGNLAGFEKVELRMALSANTNAAFLQKPFPRAFTYFEMCSTFLSPNLGPGLMTQDEEGFLQSFSPRVA</sequence>
<dbReference type="AlphaFoldDB" id="A0A8H3EFW2"/>
<keyword evidence="2" id="KW-1185">Reference proteome</keyword>
<dbReference type="EMBL" id="CAJPDT010000002">
    <property type="protein sequence ID" value="CAF9905779.1"/>
    <property type="molecule type" value="Genomic_DNA"/>
</dbReference>
<organism evidence="1 2">
    <name type="scientific">Imshaugia aleurites</name>
    <dbReference type="NCBI Taxonomy" id="172621"/>
    <lineage>
        <taxon>Eukaryota</taxon>
        <taxon>Fungi</taxon>
        <taxon>Dikarya</taxon>
        <taxon>Ascomycota</taxon>
        <taxon>Pezizomycotina</taxon>
        <taxon>Lecanoromycetes</taxon>
        <taxon>OSLEUM clade</taxon>
        <taxon>Lecanoromycetidae</taxon>
        <taxon>Lecanorales</taxon>
        <taxon>Lecanorineae</taxon>
        <taxon>Parmeliaceae</taxon>
        <taxon>Imshaugia</taxon>
    </lineage>
</organism>
<reference evidence="1" key="1">
    <citation type="submission" date="2021-03" db="EMBL/GenBank/DDBJ databases">
        <authorList>
            <person name="Tagirdzhanova G."/>
        </authorList>
    </citation>
    <scope>NUCLEOTIDE SEQUENCE</scope>
</reference>
<gene>
    <name evidence="1" type="ORF">IMSHALPRED_003975</name>
</gene>
<comment type="caution">
    <text evidence="1">The sequence shown here is derived from an EMBL/GenBank/DDBJ whole genome shotgun (WGS) entry which is preliminary data.</text>
</comment>
<accession>A0A8H3EFW2</accession>
<evidence type="ECO:0000313" key="2">
    <source>
        <dbReference type="Proteomes" id="UP000664534"/>
    </source>
</evidence>
<dbReference type="Proteomes" id="UP000664534">
    <property type="component" value="Unassembled WGS sequence"/>
</dbReference>
<evidence type="ECO:0000313" key="1">
    <source>
        <dbReference type="EMBL" id="CAF9905779.1"/>
    </source>
</evidence>
<protein>
    <submittedName>
        <fullName evidence="1">Uncharacterized protein</fullName>
    </submittedName>
</protein>
<name>A0A8H3EFW2_9LECA</name>